<evidence type="ECO:0000313" key="2">
    <source>
        <dbReference type="EMBL" id="MDQ0688787.1"/>
    </source>
</evidence>
<dbReference type="EMBL" id="JAUSYA010000001">
    <property type="protein sequence ID" value="MDQ0688787.1"/>
    <property type="molecule type" value="Genomic_DNA"/>
</dbReference>
<protein>
    <submittedName>
        <fullName evidence="2">Uncharacterized protein (DUF2062 family)</fullName>
    </submittedName>
</protein>
<evidence type="ECO:0000313" key="3">
    <source>
        <dbReference type="Proteomes" id="UP001243364"/>
    </source>
</evidence>
<keyword evidence="1" id="KW-0472">Membrane</keyword>
<evidence type="ECO:0000256" key="1">
    <source>
        <dbReference type="SAM" id="Phobius"/>
    </source>
</evidence>
<name>A0ABU0QDQ7_STRAH</name>
<feature type="transmembrane region" description="Helical" evidence="1">
    <location>
        <begin position="12"/>
        <end position="31"/>
    </location>
</feature>
<keyword evidence="1" id="KW-0812">Transmembrane</keyword>
<keyword evidence="3" id="KW-1185">Reference proteome</keyword>
<gene>
    <name evidence="2" type="ORF">QFZ56_007750</name>
</gene>
<proteinExistence type="predicted"/>
<dbReference type="Proteomes" id="UP001243364">
    <property type="component" value="Unassembled WGS sequence"/>
</dbReference>
<organism evidence="2 3">
    <name type="scientific">Streptomyces achromogenes</name>
    <dbReference type="NCBI Taxonomy" id="67255"/>
    <lineage>
        <taxon>Bacteria</taxon>
        <taxon>Bacillati</taxon>
        <taxon>Actinomycetota</taxon>
        <taxon>Actinomycetes</taxon>
        <taxon>Kitasatosporales</taxon>
        <taxon>Streptomycetaceae</taxon>
        <taxon>Streptomyces</taxon>
    </lineage>
</organism>
<accession>A0ABU0QDQ7</accession>
<keyword evidence="1" id="KW-1133">Transmembrane helix</keyword>
<feature type="transmembrane region" description="Helical" evidence="1">
    <location>
        <begin position="78"/>
        <end position="101"/>
    </location>
</feature>
<sequence length="142" mass="16169">MMNMLKWVLDLGLAFLLSGLEVAALVAFWFVEGMKKWAAKGGPVPGETSRFFLVLSVGSASLALTSYGLSWADLPVAYASQAVLAALLTSLLILGAGTECGKRISRNRSRRRLRRERRRWHESQREDRRHTSAPVRWRWRRR</sequence>
<comment type="caution">
    <text evidence="2">The sequence shown here is derived from an EMBL/GenBank/DDBJ whole genome shotgun (WGS) entry which is preliminary data.</text>
</comment>
<dbReference type="RefSeq" id="WP_307049552.1">
    <property type="nucleotide sequence ID" value="NZ_JAUSYA010000001.1"/>
</dbReference>
<reference evidence="2 3" key="1">
    <citation type="submission" date="2023-07" db="EMBL/GenBank/DDBJ databases">
        <title>Comparative genomics of wheat-associated soil bacteria to identify genetic determinants of phenazine resistance.</title>
        <authorList>
            <person name="Mouncey N."/>
        </authorList>
    </citation>
    <scope>NUCLEOTIDE SEQUENCE [LARGE SCALE GENOMIC DNA]</scope>
    <source>
        <strain evidence="2 3">W4I19-2</strain>
    </source>
</reference>